<sequence length="213" mass="22129">MIAKRGKSIAVLAAVLGLLLTGIAPTQDWVQVIAEDTEPFTLTGADLSGALLALALALGALSLTLLFAGRILSAVCGAVMALIGVALIVTTVGAASAENRAVAEEVAARTGLTGGTTQTVEVLWAFPALALAGGALAVLGGLWTIATFKFWKRQPKSKDKYELRSGALAWDVLDEGNDPTLDDAQEQHAKRQEAQGRKESGEPPAARRDADNE</sequence>
<keyword evidence="2" id="KW-0812">Transmembrane</keyword>
<reference evidence="3" key="1">
    <citation type="journal article" date="2021" name="PeerJ">
        <title>Extensive microbial diversity within the chicken gut microbiome revealed by metagenomics and culture.</title>
        <authorList>
            <person name="Gilroy R."/>
            <person name="Ravi A."/>
            <person name="Getino M."/>
            <person name="Pursley I."/>
            <person name="Horton D.L."/>
            <person name="Alikhan N.F."/>
            <person name="Baker D."/>
            <person name="Gharbi K."/>
            <person name="Hall N."/>
            <person name="Watson M."/>
            <person name="Adriaenssens E.M."/>
            <person name="Foster-Nyarko E."/>
            <person name="Jarju S."/>
            <person name="Secka A."/>
            <person name="Antonio M."/>
            <person name="Oren A."/>
            <person name="Chaudhuri R.R."/>
            <person name="La Ragione R."/>
            <person name="Hildebrand F."/>
            <person name="Pallen M.J."/>
        </authorList>
    </citation>
    <scope>NUCLEOTIDE SEQUENCE</scope>
    <source>
        <strain evidence="3">ChiGjej1B1-98</strain>
    </source>
</reference>
<feature type="transmembrane region" description="Helical" evidence="2">
    <location>
        <begin position="50"/>
        <end position="68"/>
    </location>
</feature>
<dbReference type="EMBL" id="DXDC01000128">
    <property type="protein sequence ID" value="HIY65506.1"/>
    <property type="molecule type" value="Genomic_DNA"/>
</dbReference>
<accession>A0A9D2C7X7</accession>
<proteinExistence type="predicted"/>
<gene>
    <name evidence="3" type="ORF">H9830_04440</name>
</gene>
<dbReference type="Pfam" id="PF09534">
    <property type="entry name" value="Trp_oprn_chp"/>
    <property type="match status" value="1"/>
</dbReference>
<keyword evidence="2" id="KW-1133">Transmembrane helix</keyword>
<feature type="region of interest" description="Disordered" evidence="1">
    <location>
        <begin position="174"/>
        <end position="213"/>
    </location>
</feature>
<evidence type="ECO:0000313" key="4">
    <source>
        <dbReference type="Proteomes" id="UP000824005"/>
    </source>
</evidence>
<feature type="transmembrane region" description="Helical" evidence="2">
    <location>
        <begin position="75"/>
        <end position="95"/>
    </location>
</feature>
<comment type="caution">
    <text evidence="3">The sequence shown here is derived from an EMBL/GenBank/DDBJ whole genome shotgun (WGS) entry which is preliminary data.</text>
</comment>
<keyword evidence="2" id="KW-0472">Membrane</keyword>
<dbReference type="Proteomes" id="UP000824005">
    <property type="component" value="Unassembled WGS sequence"/>
</dbReference>
<evidence type="ECO:0000313" key="3">
    <source>
        <dbReference type="EMBL" id="HIY65506.1"/>
    </source>
</evidence>
<dbReference type="InterPro" id="IPR019051">
    <property type="entry name" value="Trp_biosyn_TM_oprn/chp"/>
</dbReference>
<feature type="compositionally biased region" description="Acidic residues" evidence="1">
    <location>
        <begin position="174"/>
        <end position="184"/>
    </location>
</feature>
<dbReference type="AlphaFoldDB" id="A0A9D2C7X7"/>
<evidence type="ECO:0000256" key="2">
    <source>
        <dbReference type="SAM" id="Phobius"/>
    </source>
</evidence>
<protein>
    <submittedName>
        <fullName evidence="3">Trp biosynthesis-associated membrane protein</fullName>
    </submittedName>
</protein>
<feature type="compositionally biased region" description="Basic and acidic residues" evidence="1">
    <location>
        <begin position="185"/>
        <end position="213"/>
    </location>
</feature>
<name>A0A9D2C7X7_9MICO</name>
<reference evidence="3" key="2">
    <citation type="submission" date="2021-04" db="EMBL/GenBank/DDBJ databases">
        <authorList>
            <person name="Gilroy R."/>
        </authorList>
    </citation>
    <scope>NUCLEOTIDE SEQUENCE</scope>
    <source>
        <strain evidence="3">ChiGjej1B1-98</strain>
    </source>
</reference>
<feature type="transmembrane region" description="Helical" evidence="2">
    <location>
        <begin position="122"/>
        <end position="148"/>
    </location>
</feature>
<evidence type="ECO:0000256" key="1">
    <source>
        <dbReference type="SAM" id="MobiDB-lite"/>
    </source>
</evidence>
<organism evidence="3 4">
    <name type="scientific">Candidatus Agrococcus pullicola</name>
    <dbReference type="NCBI Taxonomy" id="2838429"/>
    <lineage>
        <taxon>Bacteria</taxon>
        <taxon>Bacillati</taxon>
        <taxon>Actinomycetota</taxon>
        <taxon>Actinomycetes</taxon>
        <taxon>Micrococcales</taxon>
        <taxon>Microbacteriaceae</taxon>
        <taxon>Agrococcus</taxon>
    </lineage>
</organism>